<name>A0A1B2HN33_9PSEU</name>
<organism evidence="3 4">
    <name type="scientific">Lentzea guizhouensis</name>
    <dbReference type="NCBI Taxonomy" id="1586287"/>
    <lineage>
        <taxon>Bacteria</taxon>
        <taxon>Bacillati</taxon>
        <taxon>Actinomycetota</taxon>
        <taxon>Actinomycetes</taxon>
        <taxon>Pseudonocardiales</taxon>
        <taxon>Pseudonocardiaceae</taxon>
        <taxon>Lentzea</taxon>
    </lineage>
</organism>
<reference evidence="3 4" key="1">
    <citation type="submission" date="2016-07" db="EMBL/GenBank/DDBJ databases">
        <title>Complete genome sequence of the Lentzea guizhouensis DHS C013.</title>
        <authorList>
            <person name="Cao C."/>
        </authorList>
    </citation>
    <scope>NUCLEOTIDE SEQUENCE [LARGE SCALE GENOMIC DNA]</scope>
    <source>
        <strain evidence="3 4">DHS C013</strain>
    </source>
</reference>
<evidence type="ECO:0008006" key="5">
    <source>
        <dbReference type="Google" id="ProtNLM"/>
    </source>
</evidence>
<dbReference type="Pfam" id="PF11795">
    <property type="entry name" value="DUF3322"/>
    <property type="match status" value="1"/>
</dbReference>
<dbReference type="KEGG" id="led:BBK82_26555"/>
<dbReference type="AlphaFoldDB" id="A0A1B2HN33"/>
<dbReference type="InterPro" id="IPR024537">
    <property type="entry name" value="DUF3322"/>
</dbReference>
<dbReference type="STRING" id="1586287.BBK82_26555"/>
<gene>
    <name evidence="3" type="ORF">BBK82_26555</name>
</gene>
<proteinExistence type="predicted"/>
<feature type="domain" description="DUF3322" evidence="2">
    <location>
        <begin position="7"/>
        <end position="184"/>
    </location>
</feature>
<dbReference type="Pfam" id="PF09983">
    <property type="entry name" value="JetD_C"/>
    <property type="match status" value="1"/>
</dbReference>
<keyword evidence="4" id="KW-1185">Reference proteome</keyword>
<feature type="domain" description="Wadjet protein JetD C-terminal" evidence="1">
    <location>
        <begin position="209"/>
        <end position="388"/>
    </location>
</feature>
<accession>A0A1B2HN33</accession>
<dbReference type="EMBL" id="CP016793">
    <property type="protein sequence ID" value="ANZ39105.1"/>
    <property type="molecule type" value="Genomic_DNA"/>
</dbReference>
<evidence type="ECO:0000259" key="1">
    <source>
        <dbReference type="Pfam" id="PF09983"/>
    </source>
</evidence>
<sequence>MESLRQPDEVVAMLRGRFSASYADWARGKGTWPMRISLRPPGTAERSASPVECHAWAADWASYAGPGVLEHANLQFSTGTHAMPKTLVLQRPGDVARAHQDDLDTWLRCGTRLTQLESAFPGARFAGQVRRITDLAQADYDRLVRAVAWLIANPTSGMLLRQLPIEGIDTKWLAKHSTLVLALLGDENAHQEADELPLSKKRKLHQRLGLRVVPELVQVTVLDPALSAQFAGMRHFAATVEDLNRWPRQPATVLILENKETAFAITDEFEGTVVLHGHGFHVDQYARISWVSSAERVLYWGDIDAPGLQFVSDLRGLGVDVRTVLMDVETLHRFRRLAVEGTLPQRTTTPPHLTTAELELYELLAAHAADHGSGLLLEQERLLWQDVYPILTESLTG</sequence>
<evidence type="ECO:0000259" key="2">
    <source>
        <dbReference type="Pfam" id="PF11795"/>
    </source>
</evidence>
<evidence type="ECO:0000313" key="3">
    <source>
        <dbReference type="EMBL" id="ANZ39105.1"/>
    </source>
</evidence>
<evidence type="ECO:0000313" key="4">
    <source>
        <dbReference type="Proteomes" id="UP000093053"/>
    </source>
</evidence>
<dbReference type="InterPro" id="IPR024534">
    <property type="entry name" value="JetD_C"/>
</dbReference>
<dbReference type="Proteomes" id="UP000093053">
    <property type="component" value="Chromosome"/>
</dbReference>
<protein>
    <recommendedName>
        <fullName evidence="5">Wadjet protein JetD C-terminal domain-containing protein</fullName>
    </recommendedName>
</protein>